<dbReference type="EMBL" id="AP025226">
    <property type="protein sequence ID" value="BDB98352.1"/>
    <property type="molecule type" value="Genomic_DNA"/>
</dbReference>
<evidence type="ECO:0000313" key="1">
    <source>
        <dbReference type="EMBL" id="BDB98352.1"/>
    </source>
</evidence>
<dbReference type="GeneID" id="68866098"/>
<evidence type="ECO:0000313" key="2">
    <source>
        <dbReference type="Proteomes" id="UP001319921"/>
    </source>
</evidence>
<keyword evidence="2" id="KW-1185">Reference proteome</keyword>
<sequence length="377" mass="43997">MELIVYNMVVDGEIKVKNVQKFFENLTNAVNIISQTYNTEPFKSLSEKYRDEIKGLDEVKDKDSVVYISYLAHRIFDDYFNNGKLRGLFDEVSTVIRNKKQKEKMIKEIVSEEESAEEESLILPIIWTFKTSEPLLDIIKKLDKNSDKEFELEYLGLKVYLTIKPSPDEIGYYEPYIFFTSNKPRLGIKLGEISVDPYEIRMTQLNENRANFILPIIEKICGKLTLKSKTQMKIHNPFEFSNTSYLITALRYTNWALKTSRLSLSEIINFLPFILENLDRPKAFIKAILDAYNKMEKDGVDLDSISNEVKNLGWYNIILPSKPNKVNNRSISKVKKFFDIGMKLGDPIILFTYLFMSVITVYKINGYEYKELFKILV</sequence>
<organism evidence="1 2">
    <name type="scientific">Saccharolobus caldissimus</name>
    <dbReference type="NCBI Taxonomy" id="1702097"/>
    <lineage>
        <taxon>Archaea</taxon>
        <taxon>Thermoproteota</taxon>
        <taxon>Thermoprotei</taxon>
        <taxon>Sulfolobales</taxon>
        <taxon>Sulfolobaceae</taxon>
        <taxon>Saccharolobus</taxon>
    </lineage>
</organism>
<name>A0AAQ4CRC1_9CREN</name>
<dbReference type="KEGG" id="scas:SACC_13690"/>
<reference evidence="1 2" key="1">
    <citation type="journal article" date="2022" name="Microbiol. Resour. Announc.">
        <title>Complete Genome Sequence of the Hyperthermophilic and Acidophilic Archaeon Saccharolobus caldissimus Strain HS-3T.</title>
        <authorList>
            <person name="Sakai H.D."/>
            <person name="Kurosawa N."/>
        </authorList>
    </citation>
    <scope>NUCLEOTIDE SEQUENCE [LARGE SCALE GENOMIC DNA]</scope>
    <source>
        <strain evidence="1 2">JCM32116</strain>
    </source>
</reference>
<proteinExistence type="predicted"/>
<accession>A0AAQ4CRC1</accession>
<dbReference type="Proteomes" id="UP001319921">
    <property type="component" value="Chromosome"/>
</dbReference>
<dbReference type="AlphaFoldDB" id="A0AAQ4CRC1"/>
<protein>
    <submittedName>
        <fullName evidence="1">Uncharacterized protein</fullName>
    </submittedName>
</protein>
<dbReference type="RefSeq" id="WP_229572234.1">
    <property type="nucleotide sequence ID" value="NZ_AP025226.1"/>
</dbReference>
<gene>
    <name evidence="1" type="ORF">SACC_13690</name>
</gene>